<gene>
    <name evidence="1" type="ORF">SDC9_199140</name>
</gene>
<comment type="caution">
    <text evidence="1">The sequence shown here is derived from an EMBL/GenBank/DDBJ whole genome shotgun (WGS) entry which is preliminary data.</text>
</comment>
<evidence type="ECO:0000313" key="1">
    <source>
        <dbReference type="EMBL" id="MPN51492.1"/>
    </source>
</evidence>
<protein>
    <recommendedName>
        <fullName evidence="2">N-acetyltransferase domain-containing protein</fullName>
    </recommendedName>
</protein>
<dbReference type="AlphaFoldDB" id="A0A645IKX3"/>
<evidence type="ECO:0008006" key="2">
    <source>
        <dbReference type="Google" id="ProtNLM"/>
    </source>
</evidence>
<dbReference type="SUPFAM" id="SSF55729">
    <property type="entry name" value="Acyl-CoA N-acyltransferases (Nat)"/>
    <property type="match status" value="1"/>
</dbReference>
<accession>A0A645IKX3</accession>
<dbReference type="Gene3D" id="3.40.630.30">
    <property type="match status" value="1"/>
</dbReference>
<sequence length="50" mass="5653">MILLRLIDEAQQQGVAKLALHTTVAGEKLYRSVGFHNPVYPYLELELGKK</sequence>
<reference evidence="1" key="1">
    <citation type="submission" date="2019-08" db="EMBL/GenBank/DDBJ databases">
        <authorList>
            <person name="Kucharzyk K."/>
            <person name="Murdoch R.W."/>
            <person name="Higgins S."/>
            <person name="Loffler F."/>
        </authorList>
    </citation>
    <scope>NUCLEOTIDE SEQUENCE</scope>
</reference>
<dbReference type="InterPro" id="IPR016181">
    <property type="entry name" value="Acyl_CoA_acyltransferase"/>
</dbReference>
<proteinExistence type="predicted"/>
<dbReference type="EMBL" id="VSSQ01116660">
    <property type="protein sequence ID" value="MPN51492.1"/>
    <property type="molecule type" value="Genomic_DNA"/>
</dbReference>
<name>A0A645IKX3_9ZZZZ</name>
<organism evidence="1">
    <name type="scientific">bioreactor metagenome</name>
    <dbReference type="NCBI Taxonomy" id="1076179"/>
    <lineage>
        <taxon>unclassified sequences</taxon>
        <taxon>metagenomes</taxon>
        <taxon>ecological metagenomes</taxon>
    </lineage>
</organism>